<feature type="transmembrane region" description="Helical" evidence="10">
    <location>
        <begin position="42"/>
        <end position="64"/>
    </location>
</feature>
<feature type="domain" description="G-protein coupled receptors family 1 profile" evidence="11">
    <location>
        <begin position="1"/>
        <end position="61"/>
    </location>
</feature>
<sequence>MLVIVLVVFTVCWLPVHIHHLYDFFVKPKYSSLEGYCNNSTSYFILYWLSISSCCYNPIIYYIFDPRFRTAFQTLFREATLKVTTKFYSTDATETNTRSENNKVNETSETTI</sequence>
<evidence type="ECO:0000256" key="8">
    <source>
        <dbReference type="ARBA" id="ARBA00023224"/>
    </source>
</evidence>
<reference evidence="12 13" key="1">
    <citation type="journal article" date="2018" name="Gigascience">
        <title>Genomes of trombidid mites reveal novel predicted allergens and laterally-transferred genes associated with secondary metabolism.</title>
        <authorList>
            <person name="Dong X."/>
            <person name="Chaisiri K."/>
            <person name="Xia D."/>
            <person name="Armstrong S.D."/>
            <person name="Fang Y."/>
            <person name="Donnelly M.J."/>
            <person name="Kadowaki T."/>
            <person name="McGarry J.W."/>
            <person name="Darby A.C."/>
            <person name="Makepeace B.L."/>
        </authorList>
    </citation>
    <scope>NUCLEOTIDE SEQUENCE [LARGE SCALE GENOMIC DNA]</scope>
    <source>
        <strain evidence="12">UoL-UT</strain>
    </source>
</reference>
<evidence type="ECO:0000256" key="6">
    <source>
        <dbReference type="ARBA" id="ARBA00023136"/>
    </source>
</evidence>
<evidence type="ECO:0000256" key="1">
    <source>
        <dbReference type="ARBA" id="ARBA00004141"/>
    </source>
</evidence>
<keyword evidence="13" id="KW-1185">Reference proteome</keyword>
<dbReference type="PANTHER" id="PTHR24238">
    <property type="entry name" value="G-PROTEIN COUPLED RECEPTOR"/>
    <property type="match status" value="1"/>
</dbReference>
<evidence type="ECO:0000256" key="4">
    <source>
        <dbReference type="ARBA" id="ARBA00022989"/>
    </source>
</evidence>
<evidence type="ECO:0000256" key="10">
    <source>
        <dbReference type="SAM" id="Phobius"/>
    </source>
</evidence>
<keyword evidence="8" id="KW-0807">Transducer</keyword>
<keyword evidence="7 12" id="KW-0675">Receptor</keyword>
<accession>A0A443S803</accession>
<evidence type="ECO:0000313" key="12">
    <source>
        <dbReference type="EMBL" id="RWS23678.1"/>
    </source>
</evidence>
<dbReference type="SUPFAM" id="SSF81321">
    <property type="entry name" value="Family A G protein-coupled receptor-like"/>
    <property type="match status" value="1"/>
</dbReference>
<evidence type="ECO:0000259" key="11">
    <source>
        <dbReference type="PROSITE" id="PS50262"/>
    </source>
</evidence>
<keyword evidence="5" id="KW-0297">G-protein coupled receptor</keyword>
<evidence type="ECO:0000256" key="9">
    <source>
        <dbReference type="SAM" id="MobiDB-lite"/>
    </source>
</evidence>
<dbReference type="AlphaFoldDB" id="A0A443S803"/>
<evidence type="ECO:0000313" key="13">
    <source>
        <dbReference type="Proteomes" id="UP000288716"/>
    </source>
</evidence>
<comment type="subcellular location">
    <subcellularLocation>
        <location evidence="1">Membrane</location>
        <topology evidence="1">Multi-pass membrane protein</topology>
    </subcellularLocation>
</comment>
<gene>
    <name evidence="12" type="ORF">B4U80_02041</name>
</gene>
<dbReference type="PANTHER" id="PTHR24238:SF57">
    <property type="entry name" value="G-PROTEIN COUPLED RECEPTOR 83"/>
    <property type="match status" value="1"/>
</dbReference>
<dbReference type="InterPro" id="IPR000276">
    <property type="entry name" value="GPCR_Rhodpsn"/>
</dbReference>
<organism evidence="12 13">
    <name type="scientific">Leptotrombidium deliense</name>
    <dbReference type="NCBI Taxonomy" id="299467"/>
    <lineage>
        <taxon>Eukaryota</taxon>
        <taxon>Metazoa</taxon>
        <taxon>Ecdysozoa</taxon>
        <taxon>Arthropoda</taxon>
        <taxon>Chelicerata</taxon>
        <taxon>Arachnida</taxon>
        <taxon>Acari</taxon>
        <taxon>Acariformes</taxon>
        <taxon>Trombidiformes</taxon>
        <taxon>Prostigmata</taxon>
        <taxon>Anystina</taxon>
        <taxon>Parasitengona</taxon>
        <taxon>Trombiculoidea</taxon>
        <taxon>Trombiculidae</taxon>
        <taxon>Leptotrombidium</taxon>
    </lineage>
</organism>
<dbReference type="Pfam" id="PF00001">
    <property type="entry name" value="7tm_1"/>
    <property type="match status" value="1"/>
</dbReference>
<name>A0A443S803_9ACAR</name>
<evidence type="ECO:0000256" key="2">
    <source>
        <dbReference type="ARBA" id="ARBA00010663"/>
    </source>
</evidence>
<evidence type="ECO:0000256" key="5">
    <source>
        <dbReference type="ARBA" id="ARBA00023040"/>
    </source>
</evidence>
<dbReference type="InterPro" id="IPR017452">
    <property type="entry name" value="GPCR_Rhodpsn_7TM"/>
</dbReference>
<comment type="caution">
    <text evidence="12">The sequence shown here is derived from an EMBL/GenBank/DDBJ whole genome shotgun (WGS) entry which is preliminary data.</text>
</comment>
<dbReference type="STRING" id="299467.A0A443S803"/>
<dbReference type="Proteomes" id="UP000288716">
    <property type="component" value="Unassembled WGS sequence"/>
</dbReference>
<dbReference type="PROSITE" id="PS50262">
    <property type="entry name" value="G_PROTEIN_RECEP_F1_2"/>
    <property type="match status" value="1"/>
</dbReference>
<keyword evidence="4 10" id="KW-1133">Transmembrane helix</keyword>
<feature type="region of interest" description="Disordered" evidence="9">
    <location>
        <begin position="91"/>
        <end position="112"/>
    </location>
</feature>
<keyword evidence="3 10" id="KW-0812">Transmembrane</keyword>
<evidence type="ECO:0000256" key="3">
    <source>
        <dbReference type="ARBA" id="ARBA00022692"/>
    </source>
</evidence>
<keyword evidence="6 10" id="KW-0472">Membrane</keyword>
<dbReference type="GO" id="GO:0005886">
    <property type="term" value="C:plasma membrane"/>
    <property type="evidence" value="ECO:0007669"/>
    <property type="project" value="TreeGrafter"/>
</dbReference>
<dbReference type="VEuPathDB" id="VectorBase:LDEU008361"/>
<dbReference type="OrthoDB" id="10034726at2759"/>
<proteinExistence type="inferred from homology"/>
<comment type="similarity">
    <text evidence="2">Belongs to the G-protein coupled receptor 1 family.</text>
</comment>
<dbReference type="Gene3D" id="1.20.1070.10">
    <property type="entry name" value="Rhodopsin 7-helix transmembrane proteins"/>
    <property type="match status" value="1"/>
</dbReference>
<evidence type="ECO:0000256" key="7">
    <source>
        <dbReference type="ARBA" id="ARBA00023170"/>
    </source>
</evidence>
<dbReference type="GO" id="GO:0008188">
    <property type="term" value="F:neuropeptide receptor activity"/>
    <property type="evidence" value="ECO:0007669"/>
    <property type="project" value="TreeGrafter"/>
</dbReference>
<protein>
    <submittedName>
        <fullName evidence="12">Putative G-protein coupled receptor 83-like protein</fullName>
    </submittedName>
</protein>
<dbReference type="EMBL" id="NCKV01006068">
    <property type="protein sequence ID" value="RWS23678.1"/>
    <property type="molecule type" value="Genomic_DNA"/>
</dbReference>